<protein>
    <submittedName>
        <fullName evidence="1">Uncharacterized protein</fullName>
    </submittedName>
</protein>
<name>A0A8H7N0B6_BIOOC</name>
<gene>
    <name evidence="1" type="ORF">IM811_009154</name>
</gene>
<reference evidence="1" key="1">
    <citation type="submission" date="2020-10" db="EMBL/GenBank/DDBJ databases">
        <title>High-Quality Genome Resource of Clonostachys rosea strain S41 by Oxford Nanopore Long-Read Sequencing.</title>
        <authorList>
            <person name="Wang H."/>
        </authorList>
    </citation>
    <scope>NUCLEOTIDE SEQUENCE</scope>
    <source>
        <strain evidence="1">S41</strain>
    </source>
</reference>
<organism evidence="1 2">
    <name type="scientific">Bionectria ochroleuca</name>
    <name type="common">Gliocladium roseum</name>
    <dbReference type="NCBI Taxonomy" id="29856"/>
    <lineage>
        <taxon>Eukaryota</taxon>
        <taxon>Fungi</taxon>
        <taxon>Dikarya</taxon>
        <taxon>Ascomycota</taxon>
        <taxon>Pezizomycotina</taxon>
        <taxon>Sordariomycetes</taxon>
        <taxon>Hypocreomycetidae</taxon>
        <taxon>Hypocreales</taxon>
        <taxon>Bionectriaceae</taxon>
        <taxon>Clonostachys</taxon>
    </lineage>
</organism>
<dbReference type="AlphaFoldDB" id="A0A8H7N0B6"/>
<dbReference type="Proteomes" id="UP000616885">
    <property type="component" value="Unassembled WGS sequence"/>
</dbReference>
<proteinExistence type="predicted"/>
<dbReference type="EMBL" id="JADCTT010000020">
    <property type="protein sequence ID" value="KAF9742501.1"/>
    <property type="molecule type" value="Genomic_DNA"/>
</dbReference>
<sequence length="151" mass="16642">MRPRPNSLASSPSPALFENLYISPGSFFTTNSCFLFLQHTELGDACPSCLEDTSNQQPVEYFQIKHANAPSIANHVFYVRLHLTNKLLLNQPACPAERPSAALPRDNQALPRTCVRNGDHQSRCLARRPSTLAFRPRNHTAHIAGTSCASG</sequence>
<evidence type="ECO:0000313" key="1">
    <source>
        <dbReference type="EMBL" id="KAF9742501.1"/>
    </source>
</evidence>
<evidence type="ECO:0000313" key="2">
    <source>
        <dbReference type="Proteomes" id="UP000616885"/>
    </source>
</evidence>
<comment type="caution">
    <text evidence="1">The sequence shown here is derived from an EMBL/GenBank/DDBJ whole genome shotgun (WGS) entry which is preliminary data.</text>
</comment>
<accession>A0A8H7N0B6</accession>